<comment type="caution">
    <text evidence="2">The sequence shown here is derived from an EMBL/GenBank/DDBJ whole genome shotgun (WGS) entry which is preliminary data.</text>
</comment>
<proteinExistence type="predicted"/>
<organism evidence="2 3">
    <name type="scientific">Phakopsora pachyrhizi</name>
    <name type="common">Asian soybean rust disease fungus</name>
    <dbReference type="NCBI Taxonomy" id="170000"/>
    <lineage>
        <taxon>Eukaryota</taxon>
        <taxon>Fungi</taxon>
        <taxon>Dikarya</taxon>
        <taxon>Basidiomycota</taxon>
        <taxon>Pucciniomycotina</taxon>
        <taxon>Pucciniomycetes</taxon>
        <taxon>Pucciniales</taxon>
        <taxon>Phakopsoraceae</taxon>
        <taxon>Phakopsora</taxon>
    </lineage>
</organism>
<feature type="compositionally biased region" description="Low complexity" evidence="1">
    <location>
        <begin position="166"/>
        <end position="178"/>
    </location>
</feature>
<dbReference type="EMBL" id="CALTRL010000194">
    <property type="protein sequence ID" value="CAH7667015.1"/>
    <property type="molecule type" value="Genomic_DNA"/>
</dbReference>
<accession>A0AAV0AFU0</accession>
<evidence type="ECO:0000313" key="3">
    <source>
        <dbReference type="Proteomes" id="UP001153365"/>
    </source>
</evidence>
<sequence length="543" mass="60599">MSDPETVESDHINSQDNLKMTLEDEASTFNEFSTKLLENYSDLMAIDGKSFLRSDNNLNTTLDQSNLIILTNSSNSNNQNQNQPINRSPNQQQLPPLINLTSDTPIRLYGNVQSSREPRKSLLDESVSNIILLDHHVLTPTKPVSPSTRNRFKTQLRFDQNRNPASISSLNTNTISTTPPRSPRLGYPLVRRKSFDNCSSPTGKTLSNQVISTITRSKSSADIPRPCLNQGVTKSILRRPNSPSKGARARFFSPRVNQIQKDSDQEVIDDHDSSWTDEYGNLRGREIVHEFEKDAPPSHIRSVLTSDTTTRSPRKANPSITKKHHHPPRFTVPEPVELGIEPILPIRCSTSPSPSPPPILKPSYLMNFRSMIGQPSQSETNSFSNSLNLTAQSQLLDNYSNIFDESGGGFLGEGMITINERSTTEQSIDVNHLMLMGILGSGGRVCGAGIEPRKLQSVNNRIDKSRREMTDGLDDHAMNLKQRLEAMRETEDDGSVDVNGLVEQMERARAICDERPLNEEQAPSQEFSTTFDLSKQLSILNPL</sequence>
<feature type="region of interest" description="Disordered" evidence="1">
    <location>
        <begin position="163"/>
        <end position="187"/>
    </location>
</feature>
<evidence type="ECO:0000256" key="1">
    <source>
        <dbReference type="SAM" id="MobiDB-lite"/>
    </source>
</evidence>
<keyword evidence="3" id="KW-1185">Reference proteome</keyword>
<name>A0AAV0AFU0_PHAPC</name>
<gene>
    <name evidence="2" type="ORF">PPACK8108_LOCUS1388</name>
</gene>
<dbReference type="Proteomes" id="UP001153365">
    <property type="component" value="Unassembled WGS sequence"/>
</dbReference>
<reference evidence="2" key="1">
    <citation type="submission" date="2022-06" db="EMBL/GenBank/DDBJ databases">
        <authorList>
            <consortium name="SYNGENTA / RWTH Aachen University"/>
        </authorList>
    </citation>
    <scope>NUCLEOTIDE SEQUENCE</scope>
</reference>
<protein>
    <submittedName>
        <fullName evidence="2">Expressed protein</fullName>
    </submittedName>
</protein>
<feature type="compositionally biased region" description="Low complexity" evidence="1">
    <location>
        <begin position="72"/>
        <end position="93"/>
    </location>
</feature>
<evidence type="ECO:0000313" key="2">
    <source>
        <dbReference type="EMBL" id="CAH7667015.1"/>
    </source>
</evidence>
<feature type="region of interest" description="Disordered" evidence="1">
    <location>
        <begin position="295"/>
        <end position="333"/>
    </location>
</feature>
<feature type="region of interest" description="Disordered" evidence="1">
    <location>
        <begin position="72"/>
        <end position="96"/>
    </location>
</feature>
<dbReference type="AlphaFoldDB" id="A0AAV0AFU0"/>
<feature type="non-terminal residue" evidence="2">
    <location>
        <position position="543"/>
    </location>
</feature>